<reference evidence="11" key="1">
    <citation type="journal article" date="2019" name="Int. J. Syst. Evol. Microbiol.">
        <title>The Global Catalogue of Microorganisms (GCM) 10K type strain sequencing project: providing services to taxonomists for standard genome sequencing and annotation.</title>
        <authorList>
            <consortium name="The Broad Institute Genomics Platform"/>
            <consortium name="The Broad Institute Genome Sequencing Center for Infectious Disease"/>
            <person name="Wu L."/>
            <person name="Ma J."/>
        </authorList>
    </citation>
    <scope>NUCLEOTIDE SEQUENCE [LARGE SCALE GENOMIC DNA]</scope>
    <source>
        <strain evidence="11">JCM 17250</strain>
    </source>
</reference>
<dbReference type="EC" id="1.5.1.2" evidence="5 6"/>
<keyword evidence="2 5" id="KW-0641">Proline biosynthesis</keyword>
<dbReference type="PANTHER" id="PTHR11645:SF0">
    <property type="entry name" value="PYRROLINE-5-CARBOXYLATE REDUCTASE 3"/>
    <property type="match status" value="1"/>
</dbReference>
<keyword evidence="11" id="KW-1185">Reference proteome</keyword>
<dbReference type="InterPro" id="IPR000304">
    <property type="entry name" value="Pyrroline-COOH_reductase"/>
</dbReference>
<dbReference type="HAMAP" id="MF_01925">
    <property type="entry name" value="P5C_reductase"/>
    <property type="match status" value="1"/>
</dbReference>
<keyword evidence="3 5" id="KW-0521">NADP</keyword>
<keyword evidence="5 7" id="KW-0028">Amino-acid biosynthesis</keyword>
<dbReference type="Gene3D" id="1.10.3730.10">
    <property type="entry name" value="ProC C-terminal domain-like"/>
    <property type="match status" value="1"/>
</dbReference>
<sequence>MKIGFIGTGNMATAIIKGIVANGFVSAEQIYLMDIDHEKLVSLSEEVGANFVNSNRSLIEAVDFVVLAIKPNVIEHVLQETKDVILTKKPVLISIAAGTPTDKLYRYLDTDVEIPIVRVMPNVNVLVGKGAAAICGHDFVNQEQLDFVVKMFEAVGKAWILAEEDFSNFTALAGSSPAYAYLFIDSIARAGVKHGLPKQVATEMAAQAVLGSAEMILKTGENPWTLIDQVCSPGGTTVAGLLALEEEAFISTVVKGIDTTIARDKELNDK</sequence>
<dbReference type="InterPro" id="IPR036291">
    <property type="entry name" value="NAD(P)-bd_dom_sf"/>
</dbReference>
<dbReference type="SUPFAM" id="SSF48179">
    <property type="entry name" value="6-phosphogluconate dehydrogenase C-terminal domain-like"/>
    <property type="match status" value="1"/>
</dbReference>
<dbReference type="InterPro" id="IPR053790">
    <property type="entry name" value="P5CR-like_CS"/>
</dbReference>
<accession>A0ABP7VR00</accession>
<dbReference type="Pfam" id="PF03807">
    <property type="entry name" value="F420_oxidored"/>
    <property type="match status" value="1"/>
</dbReference>
<comment type="catalytic activity">
    <reaction evidence="5 7">
        <text>L-proline + NADP(+) = (S)-1-pyrroline-5-carboxylate + NADPH + 2 H(+)</text>
        <dbReference type="Rhea" id="RHEA:14109"/>
        <dbReference type="ChEBI" id="CHEBI:15378"/>
        <dbReference type="ChEBI" id="CHEBI:17388"/>
        <dbReference type="ChEBI" id="CHEBI:57783"/>
        <dbReference type="ChEBI" id="CHEBI:58349"/>
        <dbReference type="ChEBI" id="CHEBI:60039"/>
        <dbReference type="EC" id="1.5.1.2"/>
    </reaction>
</comment>
<evidence type="ECO:0000313" key="11">
    <source>
        <dbReference type="Proteomes" id="UP001501734"/>
    </source>
</evidence>
<keyword evidence="4 5" id="KW-0560">Oxidoreductase</keyword>
<dbReference type="NCBIfam" id="TIGR00112">
    <property type="entry name" value="proC"/>
    <property type="match status" value="1"/>
</dbReference>
<comment type="similarity">
    <text evidence="1 5 7">Belongs to the pyrroline-5-carboxylate reductase family.</text>
</comment>
<evidence type="ECO:0000259" key="8">
    <source>
        <dbReference type="Pfam" id="PF03807"/>
    </source>
</evidence>
<evidence type="ECO:0000259" key="9">
    <source>
        <dbReference type="Pfam" id="PF14748"/>
    </source>
</evidence>
<dbReference type="Gene3D" id="3.40.50.720">
    <property type="entry name" value="NAD(P)-binding Rossmann-like Domain"/>
    <property type="match status" value="1"/>
</dbReference>
<evidence type="ECO:0000313" key="10">
    <source>
        <dbReference type="EMBL" id="GAA4071059.1"/>
    </source>
</evidence>
<comment type="function">
    <text evidence="5">Catalyzes the reduction of 1-pyrroline-5-carboxylate (PCA) to L-proline.</text>
</comment>
<dbReference type="Proteomes" id="UP001501734">
    <property type="component" value="Unassembled WGS sequence"/>
</dbReference>
<dbReference type="PANTHER" id="PTHR11645">
    <property type="entry name" value="PYRROLINE-5-CARBOXYLATE REDUCTASE"/>
    <property type="match status" value="1"/>
</dbReference>
<comment type="caution">
    <text evidence="10">The sequence shown here is derived from an EMBL/GenBank/DDBJ whole genome shotgun (WGS) entry which is preliminary data.</text>
</comment>
<organism evidence="10 11">
    <name type="scientific">Amphibacillus indicireducens</name>
    <dbReference type="NCBI Taxonomy" id="1076330"/>
    <lineage>
        <taxon>Bacteria</taxon>
        <taxon>Bacillati</taxon>
        <taxon>Bacillota</taxon>
        <taxon>Bacilli</taxon>
        <taxon>Bacillales</taxon>
        <taxon>Bacillaceae</taxon>
        <taxon>Amphibacillus</taxon>
    </lineage>
</organism>
<dbReference type="InterPro" id="IPR008927">
    <property type="entry name" value="6-PGluconate_DH-like_C_sf"/>
</dbReference>
<keyword evidence="5" id="KW-0963">Cytoplasm</keyword>
<dbReference type="PROSITE" id="PS00521">
    <property type="entry name" value="P5CR"/>
    <property type="match status" value="1"/>
</dbReference>
<name>A0ABP7VR00_9BACI</name>
<dbReference type="SUPFAM" id="SSF51735">
    <property type="entry name" value="NAD(P)-binding Rossmann-fold domains"/>
    <property type="match status" value="1"/>
</dbReference>
<comment type="catalytic activity">
    <reaction evidence="5">
        <text>L-proline + NAD(+) = (S)-1-pyrroline-5-carboxylate + NADH + 2 H(+)</text>
        <dbReference type="Rhea" id="RHEA:14105"/>
        <dbReference type="ChEBI" id="CHEBI:15378"/>
        <dbReference type="ChEBI" id="CHEBI:17388"/>
        <dbReference type="ChEBI" id="CHEBI:57540"/>
        <dbReference type="ChEBI" id="CHEBI:57945"/>
        <dbReference type="ChEBI" id="CHEBI:60039"/>
        <dbReference type="EC" id="1.5.1.2"/>
    </reaction>
</comment>
<evidence type="ECO:0000256" key="6">
    <source>
        <dbReference type="NCBIfam" id="TIGR00112"/>
    </source>
</evidence>
<dbReference type="EMBL" id="BAABDL010000085">
    <property type="protein sequence ID" value="GAA4071059.1"/>
    <property type="molecule type" value="Genomic_DNA"/>
</dbReference>
<evidence type="ECO:0000256" key="2">
    <source>
        <dbReference type="ARBA" id="ARBA00022650"/>
    </source>
</evidence>
<evidence type="ECO:0000256" key="5">
    <source>
        <dbReference type="HAMAP-Rule" id="MF_01925"/>
    </source>
</evidence>
<dbReference type="PIRSF" id="PIRSF000193">
    <property type="entry name" value="Pyrrol-5-carb_rd"/>
    <property type="match status" value="1"/>
</dbReference>
<comment type="subcellular location">
    <subcellularLocation>
        <location evidence="5">Cytoplasm</location>
    </subcellularLocation>
</comment>
<gene>
    <name evidence="5 10" type="primary">proC</name>
    <name evidence="10" type="ORF">GCM10022410_15820</name>
</gene>
<protein>
    <recommendedName>
        <fullName evidence="5 6">Pyrroline-5-carboxylate reductase</fullName>
        <shortName evidence="5">P5C reductase</shortName>
        <shortName evidence="5">P5CR</shortName>
        <ecNumber evidence="5 6">1.5.1.2</ecNumber>
    </recommendedName>
    <alternativeName>
        <fullName evidence="5">PCA reductase</fullName>
    </alternativeName>
</protein>
<feature type="domain" description="Pyrroline-5-carboxylate reductase dimerisation" evidence="9">
    <location>
        <begin position="163"/>
        <end position="267"/>
    </location>
</feature>
<dbReference type="RefSeq" id="WP_344911983.1">
    <property type="nucleotide sequence ID" value="NZ_BAABDL010000085.1"/>
</dbReference>
<dbReference type="InterPro" id="IPR028939">
    <property type="entry name" value="P5C_Rdtase_cat_N"/>
</dbReference>
<dbReference type="Pfam" id="PF14748">
    <property type="entry name" value="P5CR_dimer"/>
    <property type="match status" value="1"/>
</dbReference>
<evidence type="ECO:0000256" key="7">
    <source>
        <dbReference type="RuleBase" id="RU003903"/>
    </source>
</evidence>
<proteinExistence type="inferred from homology"/>
<feature type="domain" description="Pyrroline-5-carboxylate reductase catalytic N-terminal" evidence="8">
    <location>
        <begin position="2"/>
        <end position="98"/>
    </location>
</feature>
<comment type="pathway">
    <text evidence="5 7">Amino-acid biosynthesis; L-proline biosynthesis; L-proline from L-glutamate 5-semialdehyde: step 1/1.</text>
</comment>
<evidence type="ECO:0000256" key="4">
    <source>
        <dbReference type="ARBA" id="ARBA00023002"/>
    </source>
</evidence>
<dbReference type="InterPro" id="IPR029036">
    <property type="entry name" value="P5CR_dimer"/>
</dbReference>
<evidence type="ECO:0000256" key="3">
    <source>
        <dbReference type="ARBA" id="ARBA00022857"/>
    </source>
</evidence>
<evidence type="ECO:0000256" key="1">
    <source>
        <dbReference type="ARBA" id="ARBA00005525"/>
    </source>
</evidence>